<accession>A0ABS3M0D4</accession>
<dbReference type="Proteomes" id="UP000664771">
    <property type="component" value="Unassembled WGS sequence"/>
</dbReference>
<dbReference type="RefSeq" id="WP_207883466.1">
    <property type="nucleotide sequence ID" value="NZ_JAFVMF010000025.1"/>
</dbReference>
<evidence type="ECO:0000313" key="2">
    <source>
        <dbReference type="Proteomes" id="UP000664771"/>
    </source>
</evidence>
<dbReference type="EMBL" id="JAFVMF010000025">
    <property type="protein sequence ID" value="MBO1361595.1"/>
    <property type="molecule type" value="Genomic_DNA"/>
</dbReference>
<comment type="caution">
    <text evidence="1">The sequence shown here is derived from an EMBL/GenBank/DDBJ whole genome shotgun (WGS) entry which is preliminary data.</text>
</comment>
<name>A0ABS3M0D4_9PROT</name>
<gene>
    <name evidence="1" type="ORF">J2D73_17555</name>
</gene>
<reference evidence="1 2" key="1">
    <citation type="submission" date="2021-03" db="EMBL/GenBank/DDBJ databases">
        <title>The complete genome sequence of Acetobacter sacchari TBRC 11175.</title>
        <authorList>
            <person name="Charoenyingcharoen P."/>
            <person name="Yukphan P."/>
        </authorList>
    </citation>
    <scope>NUCLEOTIDE SEQUENCE [LARGE SCALE GENOMIC DNA]</scope>
    <source>
        <strain evidence="1 2">TBRC 11175</strain>
    </source>
</reference>
<protein>
    <submittedName>
        <fullName evidence="1">Uncharacterized protein</fullName>
    </submittedName>
</protein>
<evidence type="ECO:0000313" key="1">
    <source>
        <dbReference type="EMBL" id="MBO1361595.1"/>
    </source>
</evidence>
<organism evidence="1 2">
    <name type="scientific">Acetobacter sacchari</name>
    <dbReference type="NCBI Taxonomy" id="2661687"/>
    <lineage>
        <taxon>Bacteria</taxon>
        <taxon>Pseudomonadati</taxon>
        <taxon>Pseudomonadota</taxon>
        <taxon>Alphaproteobacteria</taxon>
        <taxon>Acetobacterales</taxon>
        <taxon>Acetobacteraceae</taxon>
        <taxon>Acetobacter</taxon>
    </lineage>
</organism>
<sequence>MLTELPAHDTGLSATQAALVTQALNPDANWASVVNGAYAELGGPRFGSCYVEESLQQLAAGPTPVIRGLLPNPLRRAPVAGQAFPQAAYDAHRNRRLSLTDIGLRLAAGQADIADYVPIHRWWGNTELTNDTLWRWNAQKQCVLEPQ</sequence>
<keyword evidence="2" id="KW-1185">Reference proteome</keyword>
<proteinExistence type="predicted"/>